<keyword evidence="1" id="KW-0812">Transmembrane</keyword>
<proteinExistence type="predicted"/>
<reference evidence="2" key="1">
    <citation type="submission" date="2020-06" db="EMBL/GenBank/DDBJ databases">
        <authorList>
            <consortium name="Plant Systems Biology data submission"/>
        </authorList>
    </citation>
    <scope>NUCLEOTIDE SEQUENCE</scope>
    <source>
        <strain evidence="2">D6</strain>
    </source>
</reference>
<evidence type="ECO:0000313" key="2">
    <source>
        <dbReference type="EMBL" id="CAB9506620.1"/>
    </source>
</evidence>
<organism evidence="2 3">
    <name type="scientific">Seminavis robusta</name>
    <dbReference type="NCBI Taxonomy" id="568900"/>
    <lineage>
        <taxon>Eukaryota</taxon>
        <taxon>Sar</taxon>
        <taxon>Stramenopiles</taxon>
        <taxon>Ochrophyta</taxon>
        <taxon>Bacillariophyta</taxon>
        <taxon>Bacillariophyceae</taxon>
        <taxon>Bacillariophycidae</taxon>
        <taxon>Naviculales</taxon>
        <taxon>Naviculaceae</taxon>
        <taxon>Seminavis</taxon>
    </lineage>
</organism>
<dbReference type="EMBL" id="CAICTM010000272">
    <property type="protein sequence ID" value="CAB9506620.1"/>
    <property type="molecule type" value="Genomic_DNA"/>
</dbReference>
<protein>
    <submittedName>
        <fullName evidence="2">Uncharacterized protein</fullName>
    </submittedName>
</protein>
<name>A0A9N8HBU4_9STRA</name>
<keyword evidence="3" id="KW-1185">Reference proteome</keyword>
<keyword evidence="1" id="KW-0472">Membrane</keyword>
<sequence length="174" mass="19247">MILFNKPSFFQCVVDAFSGYSCPLGERHFHSNIKYSFIMAKLSFVILSVFVAMTSAFVPVSQVNTPTRATFAPTMESSVALNMAEDMYWEDEYPPSKVLGPVMSKMPSALLGMISLVFLASCVVSVYQSQLLVQEPGAIESGAWVKWYYVLGSFGGPLAWGTHVACWIQRKNGM</sequence>
<evidence type="ECO:0000313" key="3">
    <source>
        <dbReference type="Proteomes" id="UP001153069"/>
    </source>
</evidence>
<feature type="transmembrane region" description="Helical" evidence="1">
    <location>
        <begin position="35"/>
        <end position="58"/>
    </location>
</feature>
<dbReference type="OrthoDB" id="5007at2759"/>
<comment type="caution">
    <text evidence="2">The sequence shown here is derived from an EMBL/GenBank/DDBJ whole genome shotgun (WGS) entry which is preliminary data.</text>
</comment>
<feature type="transmembrane region" description="Helical" evidence="1">
    <location>
        <begin position="109"/>
        <end position="127"/>
    </location>
</feature>
<dbReference type="AlphaFoldDB" id="A0A9N8HBU4"/>
<evidence type="ECO:0000256" key="1">
    <source>
        <dbReference type="SAM" id="Phobius"/>
    </source>
</evidence>
<dbReference type="Proteomes" id="UP001153069">
    <property type="component" value="Unassembled WGS sequence"/>
</dbReference>
<feature type="transmembrane region" description="Helical" evidence="1">
    <location>
        <begin position="147"/>
        <end position="168"/>
    </location>
</feature>
<gene>
    <name evidence="2" type="ORF">SEMRO_273_G105080.1</name>
</gene>
<accession>A0A9N8HBU4</accession>
<keyword evidence="1" id="KW-1133">Transmembrane helix</keyword>